<evidence type="ECO:0000256" key="4">
    <source>
        <dbReference type="ARBA" id="ARBA00022692"/>
    </source>
</evidence>
<dbReference type="AlphaFoldDB" id="A0AAF1K781"/>
<dbReference type="Proteomes" id="UP000249499">
    <property type="component" value="Chromosome"/>
</dbReference>
<evidence type="ECO:0000256" key="6">
    <source>
        <dbReference type="ARBA" id="ARBA00023136"/>
    </source>
</evidence>
<evidence type="ECO:0000256" key="5">
    <source>
        <dbReference type="ARBA" id="ARBA00022729"/>
    </source>
</evidence>
<organism evidence="9 10">
    <name type="scientific">Rhizobium tumorigenes</name>
    <dbReference type="NCBI Taxonomy" id="2041385"/>
    <lineage>
        <taxon>Bacteria</taxon>
        <taxon>Pseudomonadati</taxon>
        <taxon>Pseudomonadota</taxon>
        <taxon>Alphaproteobacteria</taxon>
        <taxon>Hyphomicrobiales</taxon>
        <taxon>Rhizobiaceae</taxon>
        <taxon>Rhizobium/Agrobacterium group</taxon>
        <taxon>Rhizobium</taxon>
    </lineage>
</organism>
<keyword evidence="5 8" id="KW-0732">Signal</keyword>
<accession>A0AAF1K781</accession>
<comment type="subcellular location">
    <subcellularLocation>
        <location evidence="1">Cell outer membrane</location>
        <topology evidence="1">Multi-pass membrane protein</topology>
    </subcellularLocation>
</comment>
<evidence type="ECO:0000313" key="10">
    <source>
        <dbReference type="Proteomes" id="UP000249499"/>
    </source>
</evidence>
<dbReference type="SUPFAM" id="SSF56935">
    <property type="entry name" value="Porins"/>
    <property type="match status" value="1"/>
</dbReference>
<keyword evidence="6" id="KW-0472">Membrane</keyword>
<reference evidence="10" key="2">
    <citation type="journal article" date="2023" name="MicrobiologyOpen">
        <title>Genomics of the tumorigenes clade of the family Rhizobiaceae and description of Rhizobium rhododendri sp. nov.</title>
        <authorList>
            <person name="Kuzmanovic N."/>
            <person name="diCenzo G.C."/>
            <person name="Bunk B."/>
            <person name="Sproeer C."/>
            <person name="Fruehling A."/>
            <person name="Neumann-Schaal M."/>
            <person name="Overmann J."/>
            <person name="Smalla K."/>
        </authorList>
    </citation>
    <scope>NUCLEOTIDE SEQUENCE [LARGE SCALE GENOMIC DNA]</scope>
    <source>
        <strain evidence="10">1078</strain>
    </source>
</reference>
<comment type="similarity">
    <text evidence="2">Belongs to the OmpP1/FadL family.</text>
</comment>
<dbReference type="PANTHER" id="PTHR35093">
    <property type="entry name" value="OUTER MEMBRANE PROTEIN NMB0088-RELATED"/>
    <property type="match status" value="1"/>
</dbReference>
<evidence type="ECO:0000256" key="1">
    <source>
        <dbReference type="ARBA" id="ARBA00004571"/>
    </source>
</evidence>
<dbReference type="Pfam" id="PF03349">
    <property type="entry name" value="Toluene_X"/>
    <property type="match status" value="1"/>
</dbReference>
<dbReference type="RefSeq" id="WP_111221740.1">
    <property type="nucleotide sequence ID" value="NZ_CP117255.1"/>
</dbReference>
<evidence type="ECO:0000256" key="8">
    <source>
        <dbReference type="SAM" id="SignalP"/>
    </source>
</evidence>
<evidence type="ECO:0000256" key="3">
    <source>
        <dbReference type="ARBA" id="ARBA00022452"/>
    </source>
</evidence>
<sequence length="422" mass="44698">MGHRAVAKAALVLLAGCSFVSSAYAGGIERAGYDIDLLFDKSRYAFEGGVTFVLPDRKLTDARDINPRDGNLNNRPHSVSDGPNFGVPSVGIKIGITDDVDCLADYSEPFGAHSNPGTNWAGANYNTEEKIYSHNYGLTCSYKFDAGPGQLRLIGGSFFQEVGGFKQELVAPLPAPLSSLYSGMGRLDISGSGWGWRSGVAYEIPEYAMRASLVYNSQVDYDNLAGTVDLSAVPKIAVPGNPAVGTVTPVYGSATAPDSLELKLQTGIAPDWLAFGSAKWTNWSTLQSIAFCPKSTRGLVACRPGSAVELTSLDLLYKDGWTLSGGIGHKFNAQWSGAVSLTWDQGTSQGYGLSSDTWMLGAGLSFSPTEHVEYRLAGAVGLLTSGKSGTVTSDGVTYGDDVTYRYGNDFVGALSTSVKVKF</sequence>
<name>A0AAF1K781_9HYPH</name>
<keyword evidence="4" id="KW-0812">Transmembrane</keyword>
<feature type="chain" id="PRO_5042103741" evidence="8">
    <location>
        <begin position="26"/>
        <end position="422"/>
    </location>
</feature>
<dbReference type="PANTHER" id="PTHR35093:SF8">
    <property type="entry name" value="OUTER MEMBRANE PROTEIN NMB0088-RELATED"/>
    <property type="match status" value="1"/>
</dbReference>
<evidence type="ECO:0000256" key="2">
    <source>
        <dbReference type="ARBA" id="ARBA00008163"/>
    </source>
</evidence>
<keyword evidence="3" id="KW-1134">Transmembrane beta strand</keyword>
<reference evidence="9 10" key="1">
    <citation type="journal article" date="2018" name="Sci. Rep.">
        <title>Rhizobium tumorigenes sp. nov., a novel plant tumorigenic bacterium isolated from cane gall tumors on thornless blackberry.</title>
        <authorList>
            <person name="Kuzmanovi N."/>
            <person name="Smalla K."/>
            <person name="Gronow S."/>
            <person name="PuBawska J."/>
        </authorList>
    </citation>
    <scope>NUCLEOTIDE SEQUENCE [LARGE SCALE GENOMIC DNA]</scope>
    <source>
        <strain evidence="9 10">1078</strain>
    </source>
</reference>
<dbReference type="InterPro" id="IPR005017">
    <property type="entry name" value="OMPP1/FadL/TodX"/>
</dbReference>
<dbReference type="KEGG" id="rtu:PR017_08345"/>
<protein>
    <submittedName>
        <fullName evidence="9">OmpP1/FadL family transporter</fullName>
    </submittedName>
</protein>
<evidence type="ECO:0000313" key="9">
    <source>
        <dbReference type="EMBL" id="WFR97100.1"/>
    </source>
</evidence>
<gene>
    <name evidence="9" type="ORF">PR017_08345</name>
</gene>
<dbReference type="Gene3D" id="2.40.160.60">
    <property type="entry name" value="Outer membrane protein transport protein (OMPP1/FadL/TodX)"/>
    <property type="match status" value="1"/>
</dbReference>
<dbReference type="GO" id="GO:0015483">
    <property type="term" value="F:long-chain fatty acid transporting porin activity"/>
    <property type="evidence" value="ECO:0007669"/>
    <property type="project" value="TreeGrafter"/>
</dbReference>
<feature type="signal peptide" evidence="8">
    <location>
        <begin position="1"/>
        <end position="25"/>
    </location>
</feature>
<keyword evidence="7" id="KW-0998">Cell outer membrane</keyword>
<dbReference type="EMBL" id="CP117255">
    <property type="protein sequence ID" value="WFR97100.1"/>
    <property type="molecule type" value="Genomic_DNA"/>
</dbReference>
<proteinExistence type="inferred from homology"/>
<keyword evidence="10" id="KW-1185">Reference proteome</keyword>
<dbReference type="GO" id="GO:0009279">
    <property type="term" value="C:cell outer membrane"/>
    <property type="evidence" value="ECO:0007669"/>
    <property type="project" value="UniProtKB-SubCell"/>
</dbReference>
<evidence type="ECO:0000256" key="7">
    <source>
        <dbReference type="ARBA" id="ARBA00023237"/>
    </source>
</evidence>